<name>A0ABV8H181_9FLAO</name>
<accession>A0ABV8H181</accession>
<dbReference type="EC" id="4.3.1.7" evidence="5"/>
<proteinExistence type="inferred from homology"/>
<comment type="similarity">
    <text evidence="5">Belongs to the EutC family.</text>
</comment>
<feature type="binding site" evidence="5">
    <location>
        <position position="154"/>
    </location>
    <ligand>
        <name>adenosylcob(III)alamin</name>
        <dbReference type="ChEBI" id="CHEBI:18408"/>
    </ligand>
</feature>
<evidence type="ECO:0000256" key="4">
    <source>
        <dbReference type="ARBA" id="ARBA00024446"/>
    </source>
</evidence>
<evidence type="ECO:0000313" key="6">
    <source>
        <dbReference type="EMBL" id="MFC4025895.1"/>
    </source>
</evidence>
<feature type="binding site" evidence="5">
    <location>
        <position position="175"/>
    </location>
    <ligand>
        <name>adenosylcob(III)alamin</name>
        <dbReference type="ChEBI" id="CHEBI:18408"/>
    </ligand>
</feature>
<keyword evidence="2 5" id="KW-0456">Lyase</keyword>
<feature type="binding site" evidence="5">
    <location>
        <position position="204"/>
    </location>
    <ligand>
        <name>adenosylcob(III)alamin</name>
        <dbReference type="ChEBI" id="CHEBI:18408"/>
    </ligand>
</feature>
<dbReference type="HAMAP" id="MF_00601">
    <property type="entry name" value="EutC"/>
    <property type="match status" value="1"/>
</dbReference>
<comment type="subunit">
    <text evidence="5">The basic unit is a heterodimer which dimerizes to form tetramers. The heterotetramers trimerize; 6 large subunits form a core ring with 6 small subunits projecting outwards.</text>
</comment>
<dbReference type="Pfam" id="PF05985">
    <property type="entry name" value="EutC"/>
    <property type="match status" value="1"/>
</dbReference>
<keyword evidence="4 5" id="KW-1283">Bacterial microcompartment</keyword>
<comment type="caution">
    <text evidence="6">The sequence shown here is derived from an EMBL/GenBank/DDBJ whole genome shotgun (WGS) entry which is preliminary data.</text>
</comment>
<sequence>MDKPKLYKNNIQKDPYTQLRELSRARIALGNTGGSQSLKDVLKFQLDHAKARDAIYSEFDIEKLEADMKKFNLPIYKFKTQAQDREKYLKRPDLGKLLAKTEIKDISEVDIVLNLVDGLSPDAIKHSIPIIAQLLPELSEKYTFVISIVENGRVAIGDEIAEKLNAKFTATFIGERPGLSSPESLGIYTTYNPKSGTTDEKRNCISNIHNDGMQTKAAVNLLSFLIQESFAKKVSGVSLKSDIKEQKDIC</sequence>
<keyword evidence="3 5" id="KW-0170">Cobalt</keyword>
<evidence type="ECO:0000313" key="7">
    <source>
        <dbReference type="Proteomes" id="UP001595793"/>
    </source>
</evidence>
<comment type="pathway">
    <text evidence="5">Amine and polyamine degradation; ethanolamine degradation.</text>
</comment>
<dbReference type="RefSeq" id="WP_290232906.1">
    <property type="nucleotide sequence ID" value="NZ_JAUFPZ010000002.1"/>
</dbReference>
<dbReference type="Gene3D" id="1.10.30.40">
    <property type="entry name" value="Ethanolamine ammonia-lyase light chain (EutC), N-terminal domain"/>
    <property type="match status" value="1"/>
</dbReference>
<gene>
    <name evidence="5 6" type="primary">eutC</name>
    <name evidence="6" type="ORF">ACFOS1_00615</name>
</gene>
<organism evidence="6 7">
    <name type="scientific">Zunongwangia endophytica</name>
    <dbReference type="NCBI Taxonomy" id="1808945"/>
    <lineage>
        <taxon>Bacteria</taxon>
        <taxon>Pseudomonadati</taxon>
        <taxon>Bacteroidota</taxon>
        <taxon>Flavobacteriia</taxon>
        <taxon>Flavobacteriales</taxon>
        <taxon>Flavobacteriaceae</taxon>
        <taxon>Zunongwangia</taxon>
    </lineage>
</organism>
<evidence type="ECO:0000256" key="3">
    <source>
        <dbReference type="ARBA" id="ARBA00023285"/>
    </source>
</evidence>
<dbReference type="InterPro" id="IPR042255">
    <property type="entry name" value="EutC_N"/>
</dbReference>
<keyword evidence="1 5" id="KW-0846">Cobalamin</keyword>
<dbReference type="EMBL" id="JBHSAS010000002">
    <property type="protein sequence ID" value="MFC4025895.1"/>
    <property type="molecule type" value="Genomic_DNA"/>
</dbReference>
<keyword evidence="7" id="KW-1185">Reference proteome</keyword>
<comment type="cofactor">
    <cofactor evidence="5">
        <name>adenosylcob(III)alamin</name>
        <dbReference type="ChEBI" id="CHEBI:18408"/>
    </cofactor>
    <text evidence="5">Binds between the large and small subunits.</text>
</comment>
<protein>
    <recommendedName>
        <fullName evidence="5">Ethanolamine ammonia-lyase small subunit</fullName>
        <shortName evidence="5">EAL small subunit</shortName>
        <ecNumber evidence="5">4.3.1.7</ecNumber>
    </recommendedName>
</protein>
<dbReference type="PANTHER" id="PTHR39330">
    <property type="entry name" value="ETHANOLAMINE AMMONIA-LYASE LIGHT CHAIN"/>
    <property type="match status" value="1"/>
</dbReference>
<comment type="function">
    <text evidence="5">Catalyzes the deamination of various vicinal amino-alcohols to oxo compounds. Allows this organism to utilize ethanolamine as the sole source of nitrogen and carbon in the presence of external vitamin B12.</text>
</comment>
<dbReference type="PIRSF" id="PIRSF018982">
    <property type="entry name" value="EutC"/>
    <property type="match status" value="1"/>
</dbReference>
<dbReference type="PANTHER" id="PTHR39330:SF1">
    <property type="entry name" value="ETHANOLAMINE AMMONIA-LYASE SMALL SUBUNIT"/>
    <property type="match status" value="1"/>
</dbReference>
<dbReference type="NCBIfam" id="NF003971">
    <property type="entry name" value="PRK05465.1"/>
    <property type="match status" value="1"/>
</dbReference>
<dbReference type="Proteomes" id="UP001595793">
    <property type="component" value="Unassembled WGS sequence"/>
</dbReference>
<dbReference type="Gene3D" id="3.40.50.11240">
    <property type="entry name" value="Ethanolamine ammonia-lyase light chain (EutC)"/>
    <property type="match status" value="1"/>
</dbReference>
<reference evidence="7" key="1">
    <citation type="journal article" date="2019" name="Int. J. Syst. Evol. Microbiol.">
        <title>The Global Catalogue of Microorganisms (GCM) 10K type strain sequencing project: providing services to taxonomists for standard genome sequencing and annotation.</title>
        <authorList>
            <consortium name="The Broad Institute Genomics Platform"/>
            <consortium name="The Broad Institute Genome Sequencing Center for Infectious Disease"/>
            <person name="Wu L."/>
            <person name="Ma J."/>
        </authorList>
    </citation>
    <scope>NUCLEOTIDE SEQUENCE [LARGE SCALE GENOMIC DNA]</scope>
    <source>
        <strain evidence="7">CECT 9128</strain>
    </source>
</reference>
<evidence type="ECO:0000256" key="5">
    <source>
        <dbReference type="HAMAP-Rule" id="MF_00601"/>
    </source>
</evidence>
<evidence type="ECO:0000256" key="2">
    <source>
        <dbReference type="ARBA" id="ARBA00023239"/>
    </source>
</evidence>
<comment type="catalytic activity">
    <reaction evidence="5">
        <text>ethanolamine = acetaldehyde + NH4(+)</text>
        <dbReference type="Rhea" id="RHEA:15313"/>
        <dbReference type="ChEBI" id="CHEBI:15343"/>
        <dbReference type="ChEBI" id="CHEBI:28938"/>
        <dbReference type="ChEBI" id="CHEBI:57603"/>
        <dbReference type="EC" id="4.3.1.7"/>
    </reaction>
</comment>
<comment type="subcellular location">
    <subcellularLocation>
        <location evidence="5">Bacterial microcompartment</location>
    </subcellularLocation>
</comment>
<dbReference type="GO" id="GO:0008851">
    <property type="term" value="F:ethanolamine ammonia-lyase activity"/>
    <property type="evidence" value="ECO:0007669"/>
    <property type="project" value="UniProtKB-EC"/>
</dbReference>
<dbReference type="InterPro" id="IPR009246">
    <property type="entry name" value="EutC"/>
</dbReference>
<dbReference type="InterPro" id="IPR042251">
    <property type="entry name" value="EutC_C"/>
</dbReference>
<evidence type="ECO:0000256" key="1">
    <source>
        <dbReference type="ARBA" id="ARBA00022628"/>
    </source>
</evidence>